<dbReference type="NCBIfam" id="NF001100">
    <property type="entry name" value="PRK00133.1"/>
    <property type="match status" value="1"/>
</dbReference>
<dbReference type="Pfam" id="PF09334">
    <property type="entry name" value="tRNA-synt_1g"/>
    <property type="match status" value="1"/>
</dbReference>
<dbReference type="GO" id="GO:0005524">
    <property type="term" value="F:ATP binding"/>
    <property type="evidence" value="ECO:0007669"/>
    <property type="project" value="UniProtKB-KW"/>
</dbReference>
<feature type="domain" description="Methionyl/Leucyl tRNA synthetase" evidence="14">
    <location>
        <begin position="273"/>
        <end position="663"/>
    </location>
</feature>
<evidence type="ECO:0000256" key="1">
    <source>
        <dbReference type="ARBA" id="ARBA00004496"/>
    </source>
</evidence>
<dbReference type="FunCoup" id="A0CNK0">
    <property type="interactions" value="450"/>
</dbReference>
<dbReference type="Gene3D" id="1.20.1050.130">
    <property type="match status" value="1"/>
</dbReference>
<dbReference type="PANTHER" id="PTHR45765">
    <property type="entry name" value="METHIONINE--TRNA LIGASE"/>
    <property type="match status" value="1"/>
</dbReference>
<dbReference type="SUPFAM" id="SSF47323">
    <property type="entry name" value="Anticodon-binding domain of a subclass of class I aminoacyl-tRNA synthetases"/>
    <property type="match status" value="1"/>
</dbReference>
<dbReference type="InterPro" id="IPR036282">
    <property type="entry name" value="Glutathione-S-Trfase_C_sf"/>
</dbReference>
<dbReference type="KEGG" id="ptm:GSPATT00008809001"/>
<keyword evidence="6 12" id="KW-0547">Nucleotide-binding</keyword>
<dbReference type="FunFam" id="2.20.28.20:FF:000001">
    <property type="entry name" value="Methionine--tRNA ligase"/>
    <property type="match status" value="1"/>
</dbReference>
<dbReference type="AlphaFoldDB" id="A0CNK0"/>
<dbReference type="EC" id="6.1.1.10" evidence="3"/>
<dbReference type="HAMAP" id="MF_00098">
    <property type="entry name" value="Met_tRNA_synth_type1"/>
    <property type="match status" value="1"/>
</dbReference>
<dbReference type="InterPro" id="IPR009080">
    <property type="entry name" value="tRNAsynth_Ia_anticodon-bd"/>
</dbReference>
<evidence type="ECO:0000259" key="14">
    <source>
        <dbReference type="Pfam" id="PF09334"/>
    </source>
</evidence>
<evidence type="ECO:0000256" key="3">
    <source>
        <dbReference type="ARBA" id="ARBA00012838"/>
    </source>
</evidence>
<dbReference type="FunFam" id="1.10.730.10:FF:000037">
    <property type="entry name" value="Methionyl-tRNA synthetase"/>
    <property type="match status" value="1"/>
</dbReference>
<feature type="compositionally biased region" description="Basic and acidic residues" evidence="13">
    <location>
        <begin position="178"/>
        <end position="216"/>
    </location>
</feature>
<dbReference type="PRINTS" id="PR01041">
    <property type="entry name" value="TRNASYNTHMET"/>
</dbReference>
<feature type="compositionally biased region" description="Basic and acidic residues" evidence="13">
    <location>
        <begin position="231"/>
        <end position="241"/>
    </location>
</feature>
<dbReference type="GeneID" id="5025549"/>
<evidence type="ECO:0000313" key="16">
    <source>
        <dbReference type="EMBL" id="CAK72367.1"/>
    </source>
</evidence>
<evidence type="ECO:0000256" key="7">
    <source>
        <dbReference type="ARBA" id="ARBA00022840"/>
    </source>
</evidence>
<dbReference type="CDD" id="cd07957">
    <property type="entry name" value="Anticodon_Ia_Met"/>
    <property type="match status" value="1"/>
</dbReference>
<evidence type="ECO:0000256" key="10">
    <source>
        <dbReference type="ARBA" id="ARBA00030904"/>
    </source>
</evidence>
<dbReference type="GO" id="GO:0005829">
    <property type="term" value="C:cytosol"/>
    <property type="evidence" value="ECO:0000318"/>
    <property type="project" value="GO_Central"/>
</dbReference>
<sequence>MIFAFKKLSGKTLSVLSILKILHLENNIQVKLDFSKCCDTLQINENDSVYGNYSIINYLSKVKRNPYQNERLWWVAHQLKEVIQIKKNDVVVEKKKQVKTDNIKTLNKILEQSKYLEGEELSETDIIAYIKLKRVKPEVKTQGKLLKWQNTVGAVVDPILTSMENEFKPQITAFEEEKKKKEEEIKRRIEQHQNSKKDSKGDSKKGNQKQEQELPKQQKPQQQQQQQQQPQKEKGTKQKEEISQDYLKQFGAQKIVRTNLGQQILPQKGKRNVLITSALPYVNNVPHLGNIIGCVLSADTFARYSRLRGYNTLYVCGTDEYGTATEVKAIQENMTPQQICTKYFEIHKNVYDWFDIDFDYFGRTSTPVHTEITQEIFNHLHPKYTTQKTTPQTFCSHCKMYLADRYVSGTCPHCQYDDARGDQCDSCGKLLDPVELINSKCYICKNKPEIKDTKHIYINLPEIQERLEKWIHSTSKSGQWSQNSYNVSKAWLKLGLKERCITRDLKWGVQVPLEEYKDKVFYVWFDAPIGYLSITANFIKDWKQWWMNPENVELFQFMGKDNVPFHTVIFPSTLMGTGLDYTLLKTISTTEYLNYEDGKFSKSRGTGVFGDNAQNTEIPNEIFRYYLLANRPEKSDTVFTWNDFANKNNNELLPNLGNLVNRALNFIYKNYNKQIPQVELNQLTPKDEEFINLFLNKFKTEYLEAFEKVEIKDALRKAMELSSLVNKYIQDEKAWEKEQKESKRSDVILFVAVNAIRFVSALIEPFMPSVSAKINFTLGFNQRTEKDDKLFEHVLSYDNNVSALLNLVKPGQPINQPVPIFREFKPEEVENWRQQYKGQQ</sequence>
<dbReference type="InterPro" id="IPR001412">
    <property type="entry name" value="aa-tRNA-synth_I_CS"/>
</dbReference>
<dbReference type="eggNOG" id="KOG1247">
    <property type="taxonomic scope" value="Eukaryota"/>
</dbReference>
<dbReference type="OrthoDB" id="5844513at2759"/>
<dbReference type="STRING" id="5888.A0CNK0"/>
<evidence type="ECO:0000256" key="13">
    <source>
        <dbReference type="SAM" id="MobiDB-lite"/>
    </source>
</evidence>
<evidence type="ECO:0000256" key="11">
    <source>
        <dbReference type="ARBA" id="ARBA00047364"/>
    </source>
</evidence>
<comment type="subcellular location">
    <subcellularLocation>
        <location evidence="1">Cytoplasm</location>
    </subcellularLocation>
</comment>
<dbReference type="Gene3D" id="2.20.28.20">
    <property type="entry name" value="Methionyl-tRNA synthetase, Zn-domain"/>
    <property type="match status" value="1"/>
</dbReference>
<protein>
    <recommendedName>
        <fullName evidence="3">methionine--tRNA ligase</fullName>
        <ecNumber evidence="3">6.1.1.10</ecNumber>
    </recommendedName>
    <alternativeName>
        <fullName evidence="10">Methionyl-tRNA synthetase</fullName>
    </alternativeName>
</protein>
<dbReference type="SUPFAM" id="SSF52374">
    <property type="entry name" value="Nucleotidylyl transferase"/>
    <property type="match status" value="1"/>
</dbReference>
<dbReference type="RefSeq" id="XP_001439764.1">
    <property type="nucleotide sequence ID" value="XM_001439727.2"/>
</dbReference>
<dbReference type="GO" id="GO:0006431">
    <property type="term" value="P:methionyl-tRNA aminoacylation"/>
    <property type="evidence" value="ECO:0000318"/>
    <property type="project" value="GO_Central"/>
</dbReference>
<evidence type="ECO:0000256" key="2">
    <source>
        <dbReference type="ARBA" id="ARBA00005594"/>
    </source>
</evidence>
<dbReference type="InterPro" id="IPR023458">
    <property type="entry name" value="Met-tRNA_ligase_1"/>
</dbReference>
<dbReference type="CDD" id="cd00814">
    <property type="entry name" value="MetRS_core"/>
    <property type="match status" value="1"/>
</dbReference>
<evidence type="ECO:0000256" key="12">
    <source>
        <dbReference type="RuleBase" id="RU363039"/>
    </source>
</evidence>
<dbReference type="InterPro" id="IPR033911">
    <property type="entry name" value="MetRS_core"/>
</dbReference>
<evidence type="ECO:0000256" key="9">
    <source>
        <dbReference type="ARBA" id="ARBA00023146"/>
    </source>
</evidence>
<keyword evidence="7 12" id="KW-0067">ATP-binding</keyword>
<evidence type="ECO:0000256" key="4">
    <source>
        <dbReference type="ARBA" id="ARBA00022490"/>
    </source>
</evidence>
<feature type="compositionally biased region" description="Low complexity" evidence="13">
    <location>
        <begin position="217"/>
        <end position="230"/>
    </location>
</feature>
<comment type="similarity">
    <text evidence="2 12">Belongs to the class-I aminoacyl-tRNA synthetase family.</text>
</comment>
<feature type="domain" description="Methionyl-tRNA synthetase anticodon-binding" evidence="15">
    <location>
        <begin position="684"/>
        <end position="839"/>
    </location>
</feature>
<dbReference type="GO" id="GO:0017102">
    <property type="term" value="C:methionyl glutamyl tRNA synthetase complex"/>
    <property type="evidence" value="ECO:0007669"/>
    <property type="project" value="UniProtKB-ARBA"/>
</dbReference>
<evidence type="ECO:0000256" key="5">
    <source>
        <dbReference type="ARBA" id="ARBA00022598"/>
    </source>
</evidence>
<dbReference type="Pfam" id="PF19303">
    <property type="entry name" value="Anticodon_3"/>
    <property type="match status" value="1"/>
</dbReference>
<evidence type="ECO:0000256" key="6">
    <source>
        <dbReference type="ARBA" id="ARBA00022741"/>
    </source>
</evidence>
<evidence type="ECO:0000313" key="17">
    <source>
        <dbReference type="Proteomes" id="UP000000600"/>
    </source>
</evidence>
<dbReference type="GO" id="GO:0004825">
    <property type="term" value="F:methionine-tRNA ligase activity"/>
    <property type="evidence" value="ECO:0000318"/>
    <property type="project" value="GO_Central"/>
</dbReference>
<dbReference type="Proteomes" id="UP000000600">
    <property type="component" value="Unassembled WGS sequence"/>
</dbReference>
<name>A0CNK0_PARTE</name>
<dbReference type="InterPro" id="IPR014729">
    <property type="entry name" value="Rossmann-like_a/b/a_fold"/>
</dbReference>
<evidence type="ECO:0000256" key="8">
    <source>
        <dbReference type="ARBA" id="ARBA00022917"/>
    </source>
</evidence>
<evidence type="ECO:0000259" key="15">
    <source>
        <dbReference type="Pfam" id="PF19303"/>
    </source>
</evidence>
<keyword evidence="17" id="KW-1185">Reference proteome</keyword>
<dbReference type="SUPFAM" id="SSF57770">
    <property type="entry name" value="Methionyl-tRNA synthetase (MetRS), Zn-domain"/>
    <property type="match status" value="1"/>
</dbReference>
<dbReference type="PANTHER" id="PTHR45765:SF1">
    <property type="entry name" value="METHIONINE--TRNA LIGASE, CYTOPLASMIC"/>
    <property type="match status" value="1"/>
</dbReference>
<dbReference type="PROSITE" id="PS00178">
    <property type="entry name" value="AA_TRNA_LIGASE_I"/>
    <property type="match status" value="1"/>
</dbReference>
<feature type="region of interest" description="Disordered" evidence="13">
    <location>
        <begin position="178"/>
        <end position="241"/>
    </location>
</feature>
<dbReference type="Gene3D" id="1.10.730.10">
    <property type="entry name" value="Isoleucyl-tRNA Synthetase, Domain 1"/>
    <property type="match status" value="1"/>
</dbReference>
<dbReference type="InParanoid" id="A0CNK0"/>
<dbReference type="InterPro" id="IPR029038">
    <property type="entry name" value="MetRS_Zn"/>
</dbReference>
<keyword evidence="5 12" id="KW-0436">Ligase</keyword>
<dbReference type="SUPFAM" id="SSF47616">
    <property type="entry name" value="GST C-terminal domain-like"/>
    <property type="match status" value="1"/>
</dbReference>
<dbReference type="InterPro" id="IPR015413">
    <property type="entry name" value="Methionyl/Leucyl_tRNA_Synth"/>
</dbReference>
<comment type="catalytic activity">
    <reaction evidence="11">
        <text>tRNA(Met) + L-methionine + ATP = L-methionyl-tRNA(Met) + AMP + diphosphate</text>
        <dbReference type="Rhea" id="RHEA:13481"/>
        <dbReference type="Rhea" id="RHEA-COMP:9667"/>
        <dbReference type="Rhea" id="RHEA-COMP:9698"/>
        <dbReference type="ChEBI" id="CHEBI:30616"/>
        <dbReference type="ChEBI" id="CHEBI:33019"/>
        <dbReference type="ChEBI" id="CHEBI:57844"/>
        <dbReference type="ChEBI" id="CHEBI:78442"/>
        <dbReference type="ChEBI" id="CHEBI:78530"/>
        <dbReference type="ChEBI" id="CHEBI:456215"/>
        <dbReference type="EC" id="6.1.1.10"/>
    </reaction>
</comment>
<gene>
    <name evidence="16" type="ORF">GSPATT00008809001</name>
</gene>
<keyword evidence="4" id="KW-0963">Cytoplasm</keyword>
<dbReference type="GO" id="GO:0036464">
    <property type="term" value="C:cytoplasmic ribonucleoprotein granule"/>
    <property type="evidence" value="ECO:0007669"/>
    <property type="project" value="UniProtKB-ARBA"/>
</dbReference>
<organism evidence="16 17">
    <name type="scientific">Paramecium tetraurelia</name>
    <dbReference type="NCBI Taxonomy" id="5888"/>
    <lineage>
        <taxon>Eukaryota</taxon>
        <taxon>Sar</taxon>
        <taxon>Alveolata</taxon>
        <taxon>Ciliophora</taxon>
        <taxon>Intramacronucleata</taxon>
        <taxon>Oligohymenophorea</taxon>
        <taxon>Peniculida</taxon>
        <taxon>Parameciidae</taxon>
        <taxon>Paramecium</taxon>
    </lineage>
</organism>
<dbReference type="OMA" id="YMRMAGH"/>
<dbReference type="GO" id="GO:0017101">
    <property type="term" value="C:aminoacyl-tRNA synthetase multienzyme complex"/>
    <property type="evidence" value="ECO:0000318"/>
    <property type="project" value="GO_Central"/>
</dbReference>
<proteinExistence type="inferred from homology"/>
<reference evidence="16 17" key="1">
    <citation type="journal article" date="2006" name="Nature">
        <title>Global trends of whole-genome duplications revealed by the ciliate Paramecium tetraurelia.</title>
        <authorList>
            <consortium name="Genoscope"/>
            <person name="Aury J.-M."/>
            <person name="Jaillon O."/>
            <person name="Duret L."/>
            <person name="Noel B."/>
            <person name="Jubin C."/>
            <person name="Porcel B.M."/>
            <person name="Segurens B."/>
            <person name="Daubin V."/>
            <person name="Anthouard V."/>
            <person name="Aiach N."/>
            <person name="Arnaiz O."/>
            <person name="Billaut A."/>
            <person name="Beisson J."/>
            <person name="Blanc I."/>
            <person name="Bouhouche K."/>
            <person name="Camara F."/>
            <person name="Duharcourt S."/>
            <person name="Guigo R."/>
            <person name="Gogendeau D."/>
            <person name="Katinka M."/>
            <person name="Keller A.-M."/>
            <person name="Kissmehl R."/>
            <person name="Klotz C."/>
            <person name="Koll F."/>
            <person name="Le Moue A."/>
            <person name="Lepere C."/>
            <person name="Malinsky S."/>
            <person name="Nowacki M."/>
            <person name="Nowak J.K."/>
            <person name="Plattner H."/>
            <person name="Poulain J."/>
            <person name="Ruiz F."/>
            <person name="Serrano V."/>
            <person name="Zagulski M."/>
            <person name="Dessen P."/>
            <person name="Betermier M."/>
            <person name="Weissenbach J."/>
            <person name="Scarpelli C."/>
            <person name="Schachter V."/>
            <person name="Sperling L."/>
            <person name="Meyer E."/>
            <person name="Cohen J."/>
            <person name="Wincker P."/>
        </authorList>
    </citation>
    <scope>NUCLEOTIDE SEQUENCE [LARGE SCALE GENOMIC DNA]</scope>
    <source>
        <strain evidence="16 17">Stock d4-2</strain>
    </source>
</reference>
<keyword evidence="8 12" id="KW-0648">Protein biosynthesis</keyword>
<dbReference type="InterPro" id="IPR041872">
    <property type="entry name" value="Anticodon_Met"/>
</dbReference>
<dbReference type="HOGENOM" id="CLU_009710_3_2_1"/>
<dbReference type="EMBL" id="CT868119">
    <property type="protein sequence ID" value="CAK72367.1"/>
    <property type="molecule type" value="Genomic_DNA"/>
</dbReference>
<dbReference type="InterPro" id="IPR014758">
    <property type="entry name" value="Met-tRNA_synth"/>
</dbReference>
<dbReference type="Gene3D" id="3.40.50.620">
    <property type="entry name" value="HUPs"/>
    <property type="match status" value="1"/>
</dbReference>
<keyword evidence="9 12" id="KW-0030">Aminoacyl-tRNA synthetase</keyword>
<dbReference type="NCBIfam" id="TIGR00398">
    <property type="entry name" value="metG"/>
    <property type="match status" value="1"/>
</dbReference>
<accession>A0CNK0</accession>